<feature type="transmembrane region" description="Helical" evidence="6">
    <location>
        <begin position="257"/>
        <end position="277"/>
    </location>
</feature>
<evidence type="ECO:0000256" key="3">
    <source>
        <dbReference type="ARBA" id="ARBA00022692"/>
    </source>
</evidence>
<gene>
    <name evidence="7" type="ORF">WCD58_13615</name>
</gene>
<dbReference type="RefSeq" id="WP_337703573.1">
    <property type="nucleotide sequence ID" value="NZ_JBBEGM010000004.1"/>
</dbReference>
<feature type="transmembrane region" description="Helical" evidence="6">
    <location>
        <begin position="346"/>
        <end position="369"/>
    </location>
</feature>
<evidence type="ECO:0000256" key="1">
    <source>
        <dbReference type="ARBA" id="ARBA00004651"/>
    </source>
</evidence>
<keyword evidence="4 6" id="KW-1133">Transmembrane helix</keyword>
<accession>A0ABU8M4E5</accession>
<protein>
    <submittedName>
        <fullName evidence="7">MFS transporter</fullName>
    </submittedName>
</protein>
<feature type="transmembrane region" description="Helical" evidence="6">
    <location>
        <begin position="227"/>
        <end position="251"/>
    </location>
</feature>
<proteinExistence type="predicted"/>
<feature type="transmembrane region" description="Helical" evidence="6">
    <location>
        <begin position="23"/>
        <end position="49"/>
    </location>
</feature>
<evidence type="ECO:0000256" key="4">
    <source>
        <dbReference type="ARBA" id="ARBA00022989"/>
    </source>
</evidence>
<dbReference type="InterPro" id="IPR011701">
    <property type="entry name" value="MFS"/>
</dbReference>
<dbReference type="PANTHER" id="PTHR23513:SF11">
    <property type="entry name" value="STAPHYLOFERRIN A TRANSPORTER"/>
    <property type="match status" value="1"/>
</dbReference>
<comment type="caution">
    <text evidence="7">The sequence shown here is derived from an EMBL/GenBank/DDBJ whole genome shotgun (WGS) entry which is preliminary data.</text>
</comment>
<evidence type="ECO:0000256" key="2">
    <source>
        <dbReference type="ARBA" id="ARBA00022475"/>
    </source>
</evidence>
<evidence type="ECO:0000313" key="7">
    <source>
        <dbReference type="EMBL" id="MEJ2862203.1"/>
    </source>
</evidence>
<evidence type="ECO:0000256" key="6">
    <source>
        <dbReference type="SAM" id="Phobius"/>
    </source>
</evidence>
<dbReference type="Proteomes" id="UP001369736">
    <property type="component" value="Unassembled WGS sequence"/>
</dbReference>
<dbReference type="EMBL" id="JBBEGM010000004">
    <property type="protein sequence ID" value="MEJ2862203.1"/>
    <property type="molecule type" value="Genomic_DNA"/>
</dbReference>
<dbReference type="CDD" id="cd06173">
    <property type="entry name" value="MFS_MefA_like"/>
    <property type="match status" value="1"/>
</dbReference>
<keyword evidence="5 6" id="KW-0472">Membrane</keyword>
<dbReference type="SUPFAM" id="SSF103473">
    <property type="entry name" value="MFS general substrate transporter"/>
    <property type="match status" value="1"/>
</dbReference>
<keyword evidence="8" id="KW-1185">Reference proteome</keyword>
<sequence>MTEDDRPHTDGARFRDVLADPQFFALWLAQLLSVLGDQVARVALAVLVFTETASAGLTALTYALTFLPDLVAGPLLSGIADRAPRRLTMVVSDLLRAGVLALMAVPGMPFWALCVLVVAGQLIAAPFAAARAAILPHVLTGERYVVASAVSGTTYQSGQVLGFALGGPLVALVGVPTALLADAATFVVSAAILQLGVAEQRATGGSESIAGLRDGARIVLGDRRLRALVALACVSAFVVTIEGLAAPYAAALGGGPVAVGLLLAANPLGAALGIVVIARLVPPGRRDRLLGPLAIASCVPLIASALDPSLGVVVALWVVSGLACAYQVPANAAFVAAVPDAHRGQAFGLAVTALRVTQGLGVLLAGLLAEATGPARAVAAAGVVGVLVAAGCALAWSRARGGERRG</sequence>
<evidence type="ECO:0000313" key="8">
    <source>
        <dbReference type="Proteomes" id="UP001369736"/>
    </source>
</evidence>
<comment type="subcellular location">
    <subcellularLocation>
        <location evidence="1">Cell membrane</location>
        <topology evidence="1">Multi-pass membrane protein</topology>
    </subcellularLocation>
</comment>
<dbReference type="InterPro" id="IPR036259">
    <property type="entry name" value="MFS_trans_sf"/>
</dbReference>
<keyword evidence="3 6" id="KW-0812">Transmembrane</keyword>
<dbReference type="PANTHER" id="PTHR23513">
    <property type="entry name" value="INTEGRAL MEMBRANE EFFLUX PROTEIN-RELATED"/>
    <property type="match status" value="1"/>
</dbReference>
<keyword evidence="2" id="KW-1003">Cell membrane</keyword>
<reference evidence="7 8" key="1">
    <citation type="submission" date="2024-03" db="EMBL/GenBank/DDBJ databases">
        <title>Actinomycetospora sp. OC33-EN07, a novel actinomycete isolated from wild orchid (Aerides multiflora).</title>
        <authorList>
            <person name="Suriyachadkun C."/>
        </authorList>
    </citation>
    <scope>NUCLEOTIDE SEQUENCE [LARGE SCALE GENOMIC DNA]</scope>
    <source>
        <strain evidence="7 8">OC33-EN07</strain>
    </source>
</reference>
<feature type="transmembrane region" description="Helical" evidence="6">
    <location>
        <begin position="289"/>
        <end position="306"/>
    </location>
</feature>
<dbReference type="Pfam" id="PF07690">
    <property type="entry name" value="MFS_1"/>
    <property type="match status" value="1"/>
</dbReference>
<feature type="transmembrane region" description="Helical" evidence="6">
    <location>
        <begin position="312"/>
        <end position="334"/>
    </location>
</feature>
<feature type="transmembrane region" description="Helical" evidence="6">
    <location>
        <begin position="55"/>
        <end position="75"/>
    </location>
</feature>
<evidence type="ECO:0000256" key="5">
    <source>
        <dbReference type="ARBA" id="ARBA00023136"/>
    </source>
</evidence>
<name>A0ABU8M4E5_9PSEU</name>
<organism evidence="7 8">
    <name type="scientific">Actinomycetospora flava</name>
    <dbReference type="NCBI Taxonomy" id="3129232"/>
    <lineage>
        <taxon>Bacteria</taxon>
        <taxon>Bacillati</taxon>
        <taxon>Actinomycetota</taxon>
        <taxon>Actinomycetes</taxon>
        <taxon>Pseudonocardiales</taxon>
        <taxon>Pseudonocardiaceae</taxon>
        <taxon>Actinomycetospora</taxon>
    </lineage>
</organism>
<feature type="transmembrane region" description="Helical" evidence="6">
    <location>
        <begin position="375"/>
        <end position="396"/>
    </location>
</feature>
<dbReference type="Gene3D" id="1.20.1250.20">
    <property type="entry name" value="MFS general substrate transporter like domains"/>
    <property type="match status" value="1"/>
</dbReference>